<dbReference type="PANTHER" id="PTHR24023:SF1112">
    <property type="entry name" value="COL_CUTICLE_N DOMAIN-CONTAINING PROTEIN-RELATED"/>
    <property type="match status" value="1"/>
</dbReference>
<dbReference type="EMBL" id="CAAE01014677">
    <property type="protein sequence ID" value="CAG02173.1"/>
    <property type="molecule type" value="Genomic_DNA"/>
</dbReference>
<feature type="region of interest" description="Disordered" evidence="1">
    <location>
        <begin position="189"/>
        <end position="251"/>
    </location>
</feature>
<dbReference type="AlphaFoldDB" id="Q4SB09"/>
<dbReference type="KEGG" id="tng:GSTEN00021176G001"/>
<dbReference type="Pfam" id="PF01391">
    <property type="entry name" value="Collagen"/>
    <property type="match status" value="1"/>
</dbReference>
<gene>
    <name evidence="2" type="ORF">GSTENG00021176001</name>
</gene>
<feature type="compositionally biased region" description="Basic and acidic residues" evidence="1">
    <location>
        <begin position="189"/>
        <end position="209"/>
    </location>
</feature>
<proteinExistence type="predicted"/>
<dbReference type="OrthoDB" id="8928410at2759"/>
<protein>
    <submittedName>
        <fullName evidence="2">(spotted green pufferfish) hypothetical protein</fullName>
    </submittedName>
</protein>
<dbReference type="GO" id="GO:0005587">
    <property type="term" value="C:collagen type IV trimer"/>
    <property type="evidence" value="ECO:0007669"/>
    <property type="project" value="TreeGrafter"/>
</dbReference>
<feature type="compositionally biased region" description="Gly residues" evidence="1">
    <location>
        <begin position="48"/>
        <end position="57"/>
    </location>
</feature>
<comment type="caution">
    <text evidence="2">The sequence shown here is derived from an EMBL/GenBank/DDBJ whole genome shotgun (WGS) entry which is preliminary data.</text>
</comment>
<evidence type="ECO:0000313" key="2">
    <source>
        <dbReference type="EMBL" id="CAG02173.1"/>
    </source>
</evidence>
<organism evidence="2">
    <name type="scientific">Tetraodon nigroviridis</name>
    <name type="common">Spotted green pufferfish</name>
    <name type="synonym">Chelonodon nigroviridis</name>
    <dbReference type="NCBI Taxonomy" id="99883"/>
    <lineage>
        <taxon>Eukaryota</taxon>
        <taxon>Metazoa</taxon>
        <taxon>Chordata</taxon>
        <taxon>Craniata</taxon>
        <taxon>Vertebrata</taxon>
        <taxon>Euteleostomi</taxon>
        <taxon>Actinopterygii</taxon>
        <taxon>Neopterygii</taxon>
        <taxon>Teleostei</taxon>
        <taxon>Neoteleostei</taxon>
        <taxon>Acanthomorphata</taxon>
        <taxon>Eupercaria</taxon>
        <taxon>Tetraodontiformes</taxon>
        <taxon>Tetradontoidea</taxon>
        <taxon>Tetraodontidae</taxon>
        <taxon>Tetraodon</taxon>
    </lineage>
</organism>
<accession>Q4SB09</accession>
<evidence type="ECO:0000256" key="1">
    <source>
        <dbReference type="SAM" id="MobiDB-lite"/>
    </source>
</evidence>
<dbReference type="GO" id="GO:0030198">
    <property type="term" value="P:extracellular matrix organization"/>
    <property type="evidence" value="ECO:0007669"/>
    <property type="project" value="TreeGrafter"/>
</dbReference>
<name>Q4SB09_TETNG</name>
<reference evidence="2" key="1">
    <citation type="journal article" date="2004" name="Nature">
        <title>Genome duplication in the teleost fish Tetraodon nigroviridis reveals the early vertebrate proto-karyotype.</title>
        <authorList>
            <person name="Jaillon O."/>
            <person name="Aury J.-M."/>
            <person name="Brunet F."/>
            <person name="Petit J.-L."/>
            <person name="Stange-Thomann N."/>
            <person name="Mauceli E."/>
            <person name="Bouneau L."/>
            <person name="Fischer C."/>
            <person name="Ozouf-Costaz C."/>
            <person name="Bernot A."/>
            <person name="Nicaud S."/>
            <person name="Jaffe D."/>
            <person name="Fisher S."/>
            <person name="Lutfalla G."/>
            <person name="Dossat C."/>
            <person name="Segurens B."/>
            <person name="Dasilva C."/>
            <person name="Salanoubat M."/>
            <person name="Levy M."/>
            <person name="Boudet N."/>
            <person name="Castellano S."/>
            <person name="Anthouard V."/>
            <person name="Jubin C."/>
            <person name="Castelli V."/>
            <person name="Katinka M."/>
            <person name="Vacherie B."/>
            <person name="Biemont C."/>
            <person name="Skalli Z."/>
            <person name="Cattolico L."/>
            <person name="Poulain J."/>
            <person name="De Berardinis V."/>
            <person name="Cruaud C."/>
            <person name="Duprat S."/>
            <person name="Brottier P."/>
            <person name="Coutanceau J.-P."/>
            <person name="Gouzy J."/>
            <person name="Parra G."/>
            <person name="Lardier G."/>
            <person name="Chapple C."/>
            <person name="McKernan K.J."/>
            <person name="McEwan P."/>
            <person name="Bosak S."/>
            <person name="Kellis M."/>
            <person name="Volff J.-N."/>
            <person name="Guigo R."/>
            <person name="Zody M.C."/>
            <person name="Mesirov J."/>
            <person name="Lindblad-Toh K."/>
            <person name="Birren B."/>
            <person name="Nusbaum C."/>
            <person name="Kahn D."/>
            <person name="Robinson-Rechavi M."/>
            <person name="Laudet V."/>
            <person name="Schachter V."/>
            <person name="Quetier F."/>
            <person name="Saurin W."/>
            <person name="Scarpelli C."/>
            <person name="Wincker P."/>
            <person name="Lander E.S."/>
            <person name="Weissenbach J."/>
            <person name="Roest Crollius H."/>
        </authorList>
    </citation>
    <scope>NUCLEOTIDE SEQUENCE [LARGE SCALE GENOMIC DNA]</scope>
</reference>
<dbReference type="InterPro" id="IPR008160">
    <property type="entry name" value="Collagen"/>
</dbReference>
<dbReference type="GO" id="GO:0005615">
    <property type="term" value="C:extracellular space"/>
    <property type="evidence" value="ECO:0007669"/>
    <property type="project" value="TreeGrafter"/>
</dbReference>
<feature type="region of interest" description="Disordered" evidence="1">
    <location>
        <begin position="13"/>
        <end position="116"/>
    </location>
</feature>
<dbReference type="InterPro" id="IPR050149">
    <property type="entry name" value="Collagen_superfamily"/>
</dbReference>
<feature type="compositionally biased region" description="Basic and acidic residues" evidence="1">
    <location>
        <begin position="236"/>
        <end position="245"/>
    </location>
</feature>
<dbReference type="GO" id="GO:0030020">
    <property type="term" value="F:extracellular matrix structural constituent conferring tensile strength"/>
    <property type="evidence" value="ECO:0007669"/>
    <property type="project" value="TreeGrafter"/>
</dbReference>
<sequence length="382" mass="41490">MLVVHELQHSIITSMKAGPQGPWGEKGQKGAEGQTGAAGQKGDLGHPGPAGGAGFPGLDGCNGTKGERGDPGPPGEQGPNGEPGEKGRSLPGQKGDEGDQGLQGPPGPFEYVDPPEDLYIKGKQAGTVFLGPLESLDMQVLRVLQVPKVTQALKGARVTVLVGLQFKLGVCLVLRVNVGLWGPQELRVPQDQRETQGHLERQARQESRGSLDSLVSKGLKEGEETLETQDPQDFPVHQDQRDRGKPRTSWSEGRDRRCRYLYCSPVRPCVHLCDSEFSRLFAGFIGLAGRSGFRGISGSHGAKGDKGYPGVFGPPGQQGPKLMIVKVHLSITIKTNAIFTLLLSWSCRTSRISWRHWRGRTRGLQLWWRSRYDSFSGPVRID</sequence>
<dbReference type="PANTHER" id="PTHR24023">
    <property type="entry name" value="COLLAGEN ALPHA"/>
    <property type="match status" value="1"/>
</dbReference>
<reference evidence="2" key="2">
    <citation type="submission" date="2004-02" db="EMBL/GenBank/DDBJ databases">
        <authorList>
            <consortium name="Genoscope"/>
            <consortium name="Whitehead Institute Centre for Genome Research"/>
        </authorList>
    </citation>
    <scope>NUCLEOTIDE SEQUENCE</scope>
</reference>